<dbReference type="EMBL" id="NBIV01000067">
    <property type="protein sequence ID" value="PXF45205.1"/>
    <property type="molecule type" value="Genomic_DNA"/>
</dbReference>
<comment type="caution">
    <text evidence="2">The sequence shown here is derived from an EMBL/GenBank/DDBJ whole genome shotgun (WGS) entry which is preliminary data.</text>
</comment>
<feature type="signal peptide" evidence="1">
    <location>
        <begin position="1"/>
        <end position="21"/>
    </location>
</feature>
<dbReference type="Proteomes" id="UP000247409">
    <property type="component" value="Unassembled WGS sequence"/>
</dbReference>
<gene>
    <name evidence="2" type="ORF">BWQ96_05035</name>
</gene>
<organism evidence="2 3">
    <name type="scientific">Gracilariopsis chorda</name>
    <dbReference type="NCBI Taxonomy" id="448386"/>
    <lineage>
        <taxon>Eukaryota</taxon>
        <taxon>Rhodophyta</taxon>
        <taxon>Florideophyceae</taxon>
        <taxon>Rhodymeniophycidae</taxon>
        <taxon>Gracilariales</taxon>
        <taxon>Gracilariaceae</taxon>
        <taxon>Gracilariopsis</taxon>
    </lineage>
</organism>
<accession>A0A2V3ISV3</accession>
<proteinExistence type="predicted"/>
<name>A0A2V3ISV3_9FLOR</name>
<evidence type="ECO:0000313" key="3">
    <source>
        <dbReference type="Proteomes" id="UP000247409"/>
    </source>
</evidence>
<keyword evidence="3" id="KW-1185">Reference proteome</keyword>
<sequence length="123" mass="13785">MQRCLLLFWRFLLKPWGKYIAVDVKRPKLVPEQGAKGALQLGALGMPIAVDKVCLPREGGKGGFREMRGGVERRRWSHVRMRLRALLEHVHELGFGAVAETAETAKVAVVVKRPAPQLLLHTL</sequence>
<protein>
    <submittedName>
        <fullName evidence="2">Uncharacterized protein</fullName>
    </submittedName>
</protein>
<dbReference type="AlphaFoldDB" id="A0A2V3ISV3"/>
<feature type="chain" id="PRO_5015913170" evidence="1">
    <location>
        <begin position="22"/>
        <end position="123"/>
    </location>
</feature>
<evidence type="ECO:0000313" key="2">
    <source>
        <dbReference type="EMBL" id="PXF45205.1"/>
    </source>
</evidence>
<reference evidence="2 3" key="1">
    <citation type="journal article" date="2018" name="Mol. Biol. Evol.">
        <title>Analysis of the draft genome of the red seaweed Gracilariopsis chorda provides insights into genome size evolution in Rhodophyta.</title>
        <authorList>
            <person name="Lee J."/>
            <person name="Yang E.C."/>
            <person name="Graf L."/>
            <person name="Yang J.H."/>
            <person name="Qiu H."/>
            <person name="Zel Zion U."/>
            <person name="Chan C.X."/>
            <person name="Stephens T.G."/>
            <person name="Weber A.P.M."/>
            <person name="Boo G.H."/>
            <person name="Boo S.M."/>
            <person name="Kim K.M."/>
            <person name="Shin Y."/>
            <person name="Jung M."/>
            <person name="Lee S.J."/>
            <person name="Yim H.S."/>
            <person name="Lee J.H."/>
            <person name="Bhattacharya D."/>
            <person name="Yoon H.S."/>
        </authorList>
    </citation>
    <scope>NUCLEOTIDE SEQUENCE [LARGE SCALE GENOMIC DNA]</scope>
    <source>
        <strain evidence="2 3">SKKU-2015</strain>
        <tissue evidence="2">Whole body</tissue>
    </source>
</reference>
<evidence type="ECO:0000256" key="1">
    <source>
        <dbReference type="SAM" id="SignalP"/>
    </source>
</evidence>
<keyword evidence="1" id="KW-0732">Signal</keyword>